<proteinExistence type="predicted"/>
<keyword evidence="1" id="KW-0418">Kinase</keyword>
<protein>
    <submittedName>
        <fullName evidence="1">Streptomycin 6-kinase</fullName>
    </submittedName>
</protein>
<dbReference type="GO" id="GO:0019748">
    <property type="term" value="P:secondary metabolic process"/>
    <property type="evidence" value="ECO:0007669"/>
    <property type="project" value="InterPro"/>
</dbReference>
<keyword evidence="1" id="KW-0808">Transferase</keyword>
<reference evidence="2" key="1">
    <citation type="submission" date="2017-06" db="EMBL/GenBank/DDBJ databases">
        <authorList>
            <person name="Varghese N."/>
            <person name="Submissions S."/>
        </authorList>
    </citation>
    <scope>NUCLEOTIDE SEQUENCE [LARGE SCALE GENOMIC DNA]</scope>
    <source>
        <strain evidence="2">DSM 22348</strain>
    </source>
</reference>
<dbReference type="AlphaFoldDB" id="A0A239JIH0"/>
<dbReference type="Gene3D" id="1.10.510.10">
    <property type="entry name" value="Transferase(Phosphotransferase) domain 1"/>
    <property type="match status" value="1"/>
</dbReference>
<dbReference type="InterPro" id="IPR011009">
    <property type="entry name" value="Kinase-like_dom_sf"/>
</dbReference>
<evidence type="ECO:0000313" key="2">
    <source>
        <dbReference type="Proteomes" id="UP000198407"/>
    </source>
</evidence>
<dbReference type="STRING" id="1215104.GCA_000730585_01064"/>
<sequence>MMFDNFLQHWHLTPDGHPITTHGADLLPVRQHGRPAMLKLAHEAEEQAGAQLMIWWNGDGAAPVLAHDERALLLQRATGPASLTKMVRDADDDQATRILCRVAARLHAPRPQPLPALVPLTRWFDALLNGSHDPLLQTCAATARELLATPRDVTVLHGDIHHGNVLDFGPSGWLAIDPKGLYGERGFDYANLFCNPDGHSALFHFAQRLDTVSNASGIERRRLLQWILAWAGLSACWMDEDGGDPAHLREVAKLAAAALNQGVQSTRCSSR</sequence>
<dbReference type="Pfam" id="PF04655">
    <property type="entry name" value="APH_6_hur"/>
    <property type="match status" value="1"/>
</dbReference>
<organism evidence="1 2">
    <name type="scientific">Pseudomonas japonica</name>
    <dbReference type="NCBI Taxonomy" id="256466"/>
    <lineage>
        <taxon>Bacteria</taxon>
        <taxon>Pseudomonadati</taxon>
        <taxon>Pseudomonadota</taxon>
        <taxon>Gammaproteobacteria</taxon>
        <taxon>Pseudomonadales</taxon>
        <taxon>Pseudomonadaceae</taxon>
        <taxon>Pseudomonas</taxon>
    </lineage>
</organism>
<evidence type="ECO:0000313" key="1">
    <source>
        <dbReference type="EMBL" id="SNT04534.1"/>
    </source>
</evidence>
<dbReference type="InterPro" id="IPR006748">
    <property type="entry name" value="NH2Glyco/OHUrea_AB-resist_kin"/>
</dbReference>
<dbReference type="GO" id="GO:0016773">
    <property type="term" value="F:phosphotransferase activity, alcohol group as acceptor"/>
    <property type="evidence" value="ECO:0007669"/>
    <property type="project" value="InterPro"/>
</dbReference>
<gene>
    <name evidence="1" type="ORF">SAMN05444352_12224</name>
</gene>
<dbReference type="SUPFAM" id="SSF56112">
    <property type="entry name" value="Protein kinase-like (PK-like)"/>
    <property type="match status" value="1"/>
</dbReference>
<dbReference type="GO" id="GO:0016301">
    <property type="term" value="F:kinase activity"/>
    <property type="evidence" value="ECO:0007669"/>
    <property type="project" value="UniProtKB-KW"/>
</dbReference>
<accession>A0A239JIH0</accession>
<dbReference type="EMBL" id="FZOL01000022">
    <property type="protein sequence ID" value="SNT04534.1"/>
    <property type="molecule type" value="Genomic_DNA"/>
</dbReference>
<name>A0A239JIH0_9PSED</name>
<keyword evidence="2" id="KW-1185">Reference proteome</keyword>
<dbReference type="Proteomes" id="UP000198407">
    <property type="component" value="Unassembled WGS sequence"/>
</dbReference>